<keyword evidence="1" id="KW-1133">Transmembrane helix</keyword>
<evidence type="ECO:0000313" key="2">
    <source>
        <dbReference type="EMBL" id="KAK6774465.1"/>
    </source>
</evidence>
<reference evidence="2 3" key="1">
    <citation type="submission" date="2024-02" db="EMBL/GenBank/DDBJ databases">
        <title>de novo genome assembly of Solanum bulbocastanum strain 11H21.</title>
        <authorList>
            <person name="Hosaka A.J."/>
        </authorList>
    </citation>
    <scope>NUCLEOTIDE SEQUENCE [LARGE SCALE GENOMIC DNA]</scope>
    <source>
        <tissue evidence="2">Young leaves</tissue>
    </source>
</reference>
<keyword evidence="3" id="KW-1185">Reference proteome</keyword>
<proteinExistence type="predicted"/>
<keyword evidence="1" id="KW-0472">Membrane</keyword>
<name>A0AAN8SU04_SOLBU</name>
<sequence length="244" mass="26906">MQSTQAKYISLLPSSIRKTTDFPSRNLAVNHSDPFSRNGVFPHLHLQKPIVSAWKKKRPSGSVRSTKIMLESAYFIASKLKLFPEPLDSILREFGGGNGGGGGGGFSFGSGGFDGWGRKKSRKKMNWGFGVAFFAILGVGLWLILMKRLEIDVFLGGLGLTLFGFSVNVWKRGVLDWALGFCCCAALVGFLLKENLQKWVSFLEKLANDLLMKAFNLFSKVSGLHAYMDKSSLYVAGTSDEFKQ</sequence>
<dbReference type="Proteomes" id="UP001371456">
    <property type="component" value="Unassembled WGS sequence"/>
</dbReference>
<comment type="caution">
    <text evidence="2">The sequence shown here is derived from an EMBL/GenBank/DDBJ whole genome shotgun (WGS) entry which is preliminary data.</text>
</comment>
<evidence type="ECO:0000313" key="3">
    <source>
        <dbReference type="Proteomes" id="UP001371456"/>
    </source>
</evidence>
<feature type="transmembrane region" description="Helical" evidence="1">
    <location>
        <begin position="127"/>
        <end position="145"/>
    </location>
</feature>
<keyword evidence="1" id="KW-0812">Transmembrane</keyword>
<protein>
    <submittedName>
        <fullName evidence="2">Uncharacterized protein</fullName>
    </submittedName>
</protein>
<evidence type="ECO:0000256" key="1">
    <source>
        <dbReference type="SAM" id="Phobius"/>
    </source>
</evidence>
<dbReference type="EMBL" id="JBANQN010000012">
    <property type="protein sequence ID" value="KAK6774465.1"/>
    <property type="molecule type" value="Genomic_DNA"/>
</dbReference>
<dbReference type="AlphaFoldDB" id="A0AAN8SU04"/>
<accession>A0AAN8SU04</accession>
<organism evidence="2 3">
    <name type="scientific">Solanum bulbocastanum</name>
    <name type="common">Wild potato</name>
    <dbReference type="NCBI Taxonomy" id="147425"/>
    <lineage>
        <taxon>Eukaryota</taxon>
        <taxon>Viridiplantae</taxon>
        <taxon>Streptophyta</taxon>
        <taxon>Embryophyta</taxon>
        <taxon>Tracheophyta</taxon>
        <taxon>Spermatophyta</taxon>
        <taxon>Magnoliopsida</taxon>
        <taxon>eudicotyledons</taxon>
        <taxon>Gunneridae</taxon>
        <taxon>Pentapetalae</taxon>
        <taxon>asterids</taxon>
        <taxon>lamiids</taxon>
        <taxon>Solanales</taxon>
        <taxon>Solanaceae</taxon>
        <taxon>Solanoideae</taxon>
        <taxon>Solaneae</taxon>
        <taxon>Solanum</taxon>
    </lineage>
</organism>
<gene>
    <name evidence="2" type="ORF">RDI58_029704</name>
</gene>
<feature type="transmembrane region" description="Helical" evidence="1">
    <location>
        <begin position="174"/>
        <end position="192"/>
    </location>
</feature>